<feature type="domain" description="PNPLA" evidence="5">
    <location>
        <begin position="5"/>
        <end position="164"/>
    </location>
</feature>
<accession>A0ABW5IQM3</accession>
<proteinExistence type="predicted"/>
<dbReference type="PANTHER" id="PTHR14226">
    <property type="entry name" value="NEUROPATHY TARGET ESTERASE/SWISS CHEESE D.MELANOGASTER"/>
    <property type="match status" value="1"/>
</dbReference>
<dbReference type="EMBL" id="JBHULU010000021">
    <property type="protein sequence ID" value="MFD2515664.1"/>
    <property type="molecule type" value="Genomic_DNA"/>
</dbReference>
<dbReference type="Proteomes" id="UP001597544">
    <property type="component" value="Unassembled WGS sequence"/>
</dbReference>
<dbReference type="InterPro" id="IPR050301">
    <property type="entry name" value="NTE"/>
</dbReference>
<gene>
    <name evidence="6" type="ORF">ACFSRY_17460</name>
</gene>
<dbReference type="PANTHER" id="PTHR14226:SF78">
    <property type="entry name" value="SLR0060 PROTEIN"/>
    <property type="match status" value="1"/>
</dbReference>
<dbReference type="Pfam" id="PF01734">
    <property type="entry name" value="Patatin"/>
    <property type="match status" value="1"/>
</dbReference>
<evidence type="ECO:0000256" key="3">
    <source>
        <dbReference type="ARBA" id="ARBA00023098"/>
    </source>
</evidence>
<name>A0ABW5IQM3_9BACT</name>
<feature type="short sequence motif" description="GXSXG" evidence="4">
    <location>
        <begin position="36"/>
        <end position="40"/>
    </location>
</feature>
<dbReference type="InterPro" id="IPR016035">
    <property type="entry name" value="Acyl_Trfase/lysoPLipase"/>
</dbReference>
<dbReference type="PROSITE" id="PS51635">
    <property type="entry name" value="PNPLA"/>
    <property type="match status" value="1"/>
</dbReference>
<feature type="active site" description="Nucleophile" evidence="4">
    <location>
        <position position="38"/>
    </location>
</feature>
<organism evidence="6 7">
    <name type="scientific">Pontibacter locisalis</name>
    <dbReference type="NCBI Taxonomy" id="1719035"/>
    <lineage>
        <taxon>Bacteria</taxon>
        <taxon>Pseudomonadati</taxon>
        <taxon>Bacteroidota</taxon>
        <taxon>Cytophagia</taxon>
        <taxon>Cytophagales</taxon>
        <taxon>Hymenobacteraceae</taxon>
        <taxon>Pontibacter</taxon>
    </lineage>
</organism>
<dbReference type="SUPFAM" id="SSF52151">
    <property type="entry name" value="FabD/lysophospholipase-like"/>
    <property type="match status" value="1"/>
</dbReference>
<sequence>MKVGLALSGGGARGIAHLGVLKALDELGIKISMISGVSSGAIAGVLYAAGYTPDQILVLIKELSVFKIVRPVFGKAGLLHLDEVEKLYVKHLGAGVKFEDLKIPVVISATEMNEGVTAYFSSGELIKPLLASSAVPILYHSIEYQGKLLNDGGLLNNLPVDPLHTNCDVKLAVHVNPINHQAHVTTLRGMIERTVLLAINNNVKLRMHLCDLLIEPQELKYYRLTNFRKADEIFDIGYRYTLQMEKHIRQLI</sequence>
<feature type="active site" description="Proton acceptor" evidence="4">
    <location>
        <position position="151"/>
    </location>
</feature>
<protein>
    <submittedName>
        <fullName evidence="6">Patatin-like phospholipase family protein</fullName>
    </submittedName>
</protein>
<evidence type="ECO:0000256" key="4">
    <source>
        <dbReference type="PROSITE-ProRule" id="PRU01161"/>
    </source>
</evidence>
<dbReference type="CDD" id="cd07205">
    <property type="entry name" value="Pat_PNPLA6_PNPLA7_NTE1_like"/>
    <property type="match status" value="1"/>
</dbReference>
<feature type="short sequence motif" description="DGA/G" evidence="4">
    <location>
        <begin position="151"/>
        <end position="153"/>
    </location>
</feature>
<dbReference type="Gene3D" id="3.40.1090.10">
    <property type="entry name" value="Cytosolic phospholipase A2 catalytic domain"/>
    <property type="match status" value="1"/>
</dbReference>
<keyword evidence="3 4" id="KW-0443">Lipid metabolism</keyword>
<comment type="caution">
    <text evidence="6">The sequence shown here is derived from an EMBL/GenBank/DDBJ whole genome shotgun (WGS) entry which is preliminary data.</text>
</comment>
<keyword evidence="2 4" id="KW-0442">Lipid degradation</keyword>
<evidence type="ECO:0000256" key="2">
    <source>
        <dbReference type="ARBA" id="ARBA00022963"/>
    </source>
</evidence>
<keyword evidence="1 4" id="KW-0378">Hydrolase</keyword>
<feature type="short sequence motif" description="GXGXXG" evidence="4">
    <location>
        <begin position="9"/>
        <end position="14"/>
    </location>
</feature>
<reference evidence="7" key="1">
    <citation type="journal article" date="2019" name="Int. J. Syst. Evol. Microbiol.">
        <title>The Global Catalogue of Microorganisms (GCM) 10K type strain sequencing project: providing services to taxonomists for standard genome sequencing and annotation.</title>
        <authorList>
            <consortium name="The Broad Institute Genomics Platform"/>
            <consortium name="The Broad Institute Genome Sequencing Center for Infectious Disease"/>
            <person name="Wu L."/>
            <person name="Ma J."/>
        </authorList>
    </citation>
    <scope>NUCLEOTIDE SEQUENCE [LARGE SCALE GENOMIC DNA]</scope>
    <source>
        <strain evidence="7">KCTC 42498</strain>
    </source>
</reference>
<evidence type="ECO:0000259" key="5">
    <source>
        <dbReference type="PROSITE" id="PS51635"/>
    </source>
</evidence>
<evidence type="ECO:0000313" key="6">
    <source>
        <dbReference type="EMBL" id="MFD2515664.1"/>
    </source>
</evidence>
<dbReference type="RefSeq" id="WP_377510849.1">
    <property type="nucleotide sequence ID" value="NZ_JBHULU010000021.1"/>
</dbReference>
<dbReference type="InterPro" id="IPR002641">
    <property type="entry name" value="PNPLA_dom"/>
</dbReference>
<evidence type="ECO:0000313" key="7">
    <source>
        <dbReference type="Proteomes" id="UP001597544"/>
    </source>
</evidence>
<evidence type="ECO:0000256" key="1">
    <source>
        <dbReference type="ARBA" id="ARBA00022801"/>
    </source>
</evidence>
<keyword evidence="7" id="KW-1185">Reference proteome</keyword>